<reference evidence="3 4" key="1">
    <citation type="submission" date="2019-07" db="EMBL/GenBank/DDBJ databases">
        <title>Whole genome shotgun sequence of Cellulomonas aerilata NBRC 106308.</title>
        <authorList>
            <person name="Hosoyama A."/>
            <person name="Uohara A."/>
            <person name="Ohji S."/>
            <person name="Ichikawa N."/>
        </authorList>
    </citation>
    <scope>NUCLEOTIDE SEQUENCE [LARGE SCALE GENOMIC DNA]</scope>
    <source>
        <strain evidence="3 4">NBRC 106308</strain>
    </source>
</reference>
<evidence type="ECO:0000313" key="4">
    <source>
        <dbReference type="Proteomes" id="UP000321181"/>
    </source>
</evidence>
<keyword evidence="2" id="KW-1133">Transmembrane helix</keyword>
<feature type="transmembrane region" description="Helical" evidence="2">
    <location>
        <begin position="313"/>
        <end position="331"/>
    </location>
</feature>
<dbReference type="Pfam" id="PF19877">
    <property type="entry name" value="DUF6350"/>
    <property type="match status" value="1"/>
</dbReference>
<keyword evidence="4" id="KW-1185">Reference proteome</keyword>
<dbReference type="RefSeq" id="WP_146900105.1">
    <property type="nucleotide sequence ID" value="NZ_BAAARM010000001.1"/>
</dbReference>
<name>A0A512D9C1_9CELL</name>
<comment type="caution">
    <text evidence="3">The sequence shown here is derived from an EMBL/GenBank/DDBJ whole genome shotgun (WGS) entry which is preliminary data.</text>
</comment>
<evidence type="ECO:0000256" key="2">
    <source>
        <dbReference type="SAM" id="Phobius"/>
    </source>
</evidence>
<keyword evidence="2" id="KW-0812">Transmembrane</keyword>
<keyword evidence="2" id="KW-0472">Membrane</keyword>
<sequence>MSDSRGPTQTLSRWGHRLLTTEDGSRRSLTGSIDGAPRWVAGLAAGLQAAILSLLVVVVPTVAAYVATSADPSNADVSWLAAVGVGSGFWLLGHGSPLTVGGVTVSLVPLGLTVLAAFCCYASARRSGRATRSGYAAGVGAYVAVALVVALLSGSSGVLPAVLGSACVSALGLGAGLLAQPGAPPLRRLSRPLWTRVPAPARTGAVAGAMALGALLLVSAGVVAAWVVGRRDAITEVWTSLGVDAVGGTVLVLAQAAIVPDVVVWALSYVVGPGFQVGTGTHLTPAEVVAGPLPAVPLLGALPEPGTVQPWEAWWPLVTVLVGAAVGWWLHRRLRHGEWWHPLVACLTTAAVAGIGAGVLAALARGSAGPGRMEQVGASGPLVGAAVAVGTLIGAAVVALPVNPEVRREASRRWNRVLTRDAGRWTPAAAPGAEPETDQLPAVTDQVRLPVGDDAEPRG</sequence>
<feature type="transmembrane region" description="Helical" evidence="2">
    <location>
        <begin position="204"/>
        <end position="228"/>
    </location>
</feature>
<dbReference type="OrthoDB" id="3742900at2"/>
<feature type="transmembrane region" description="Helical" evidence="2">
    <location>
        <begin position="99"/>
        <end position="122"/>
    </location>
</feature>
<feature type="transmembrane region" description="Helical" evidence="2">
    <location>
        <begin position="39"/>
        <end position="65"/>
    </location>
</feature>
<proteinExistence type="predicted"/>
<feature type="region of interest" description="Disordered" evidence="1">
    <location>
        <begin position="423"/>
        <end position="459"/>
    </location>
</feature>
<evidence type="ECO:0000313" key="3">
    <source>
        <dbReference type="EMBL" id="GEO32987.1"/>
    </source>
</evidence>
<dbReference type="EMBL" id="BJYY01000002">
    <property type="protein sequence ID" value="GEO32987.1"/>
    <property type="molecule type" value="Genomic_DNA"/>
</dbReference>
<dbReference type="Proteomes" id="UP000321181">
    <property type="component" value="Unassembled WGS sequence"/>
</dbReference>
<evidence type="ECO:0000256" key="1">
    <source>
        <dbReference type="SAM" id="MobiDB-lite"/>
    </source>
</evidence>
<organism evidence="3 4">
    <name type="scientific">Cellulomonas aerilata</name>
    <dbReference type="NCBI Taxonomy" id="515326"/>
    <lineage>
        <taxon>Bacteria</taxon>
        <taxon>Bacillati</taxon>
        <taxon>Actinomycetota</taxon>
        <taxon>Actinomycetes</taxon>
        <taxon>Micrococcales</taxon>
        <taxon>Cellulomonadaceae</taxon>
        <taxon>Cellulomonas</taxon>
    </lineage>
</organism>
<accession>A0A512D9C1</accession>
<gene>
    <name evidence="3" type="ORF">CAE01nite_07120</name>
</gene>
<dbReference type="InterPro" id="IPR045931">
    <property type="entry name" value="DUF6350"/>
</dbReference>
<feature type="transmembrane region" description="Helical" evidence="2">
    <location>
        <begin position="134"/>
        <end position="152"/>
    </location>
</feature>
<dbReference type="AlphaFoldDB" id="A0A512D9C1"/>
<feature type="transmembrane region" description="Helical" evidence="2">
    <location>
        <begin position="383"/>
        <end position="403"/>
    </location>
</feature>
<protein>
    <submittedName>
        <fullName evidence="3">Uncharacterized protein</fullName>
    </submittedName>
</protein>
<feature type="transmembrane region" description="Helical" evidence="2">
    <location>
        <begin position="343"/>
        <end position="363"/>
    </location>
</feature>